<dbReference type="AlphaFoldDB" id="A0A1W0WPS5"/>
<keyword evidence="1" id="KW-0175">Coiled coil</keyword>
<name>A0A1W0WPS5_HYPEX</name>
<keyword evidence="3" id="KW-1185">Reference proteome</keyword>
<sequence>MNGKRNGGCCEGRVRVSVFVVIVCMSRRCKDMIDEDYKPYFVRSSKKELAQAKEELAAAKKELQQQQLWLLSQKQVLKKLRKQLEQQSAASISSSSSSRIAGHRFNLEVMSGEKHPSFIVVGNSECGRYSRPISPPKFRTGYSTA</sequence>
<dbReference type="Proteomes" id="UP000192578">
    <property type="component" value="Unassembled WGS sequence"/>
</dbReference>
<gene>
    <name evidence="2" type="ORF">BV898_08704</name>
</gene>
<evidence type="ECO:0000313" key="3">
    <source>
        <dbReference type="Proteomes" id="UP000192578"/>
    </source>
</evidence>
<evidence type="ECO:0000313" key="2">
    <source>
        <dbReference type="EMBL" id="OQV17211.1"/>
    </source>
</evidence>
<organism evidence="2 3">
    <name type="scientific">Hypsibius exemplaris</name>
    <name type="common">Freshwater tardigrade</name>
    <dbReference type="NCBI Taxonomy" id="2072580"/>
    <lineage>
        <taxon>Eukaryota</taxon>
        <taxon>Metazoa</taxon>
        <taxon>Ecdysozoa</taxon>
        <taxon>Tardigrada</taxon>
        <taxon>Eutardigrada</taxon>
        <taxon>Parachela</taxon>
        <taxon>Hypsibioidea</taxon>
        <taxon>Hypsibiidae</taxon>
        <taxon>Hypsibius</taxon>
    </lineage>
</organism>
<proteinExistence type="predicted"/>
<accession>A0A1W0WPS5</accession>
<reference evidence="3" key="1">
    <citation type="submission" date="2017-01" db="EMBL/GenBank/DDBJ databases">
        <title>Comparative genomics of anhydrobiosis in the tardigrade Hypsibius dujardini.</title>
        <authorList>
            <person name="Yoshida Y."/>
            <person name="Koutsovoulos G."/>
            <person name="Laetsch D."/>
            <person name="Stevens L."/>
            <person name="Kumar S."/>
            <person name="Horikawa D."/>
            <person name="Ishino K."/>
            <person name="Komine S."/>
            <person name="Tomita M."/>
            <person name="Blaxter M."/>
            <person name="Arakawa K."/>
        </authorList>
    </citation>
    <scope>NUCLEOTIDE SEQUENCE [LARGE SCALE GENOMIC DNA]</scope>
    <source>
        <strain evidence="3">Z151</strain>
    </source>
</reference>
<evidence type="ECO:0000256" key="1">
    <source>
        <dbReference type="SAM" id="Coils"/>
    </source>
</evidence>
<comment type="caution">
    <text evidence="2">The sequence shown here is derived from an EMBL/GenBank/DDBJ whole genome shotgun (WGS) entry which is preliminary data.</text>
</comment>
<feature type="coiled-coil region" evidence="1">
    <location>
        <begin position="42"/>
        <end position="90"/>
    </location>
</feature>
<dbReference type="EMBL" id="MTYJ01000064">
    <property type="protein sequence ID" value="OQV17211.1"/>
    <property type="molecule type" value="Genomic_DNA"/>
</dbReference>
<protein>
    <submittedName>
        <fullName evidence="2">Uncharacterized protein</fullName>
    </submittedName>
</protein>